<name>A0A0C1U8L7_9CLOT</name>
<dbReference type="STRING" id="29341.RSJ17_11460"/>
<dbReference type="EMBL" id="AYSO01000012">
    <property type="protein sequence ID" value="KIE48053.1"/>
    <property type="molecule type" value="Genomic_DNA"/>
</dbReference>
<accession>A0A0C1U8L7</accession>
<dbReference type="RefSeq" id="WP_039630504.1">
    <property type="nucleotide sequence ID" value="NZ_AYSO01000012.1"/>
</dbReference>
<dbReference type="AlphaFoldDB" id="A0A0C1U8L7"/>
<evidence type="ECO:0000313" key="1">
    <source>
        <dbReference type="EMBL" id="KIE48053.1"/>
    </source>
</evidence>
<keyword evidence="2" id="KW-1185">Reference proteome</keyword>
<gene>
    <name evidence="1" type="ORF">U732_3933</name>
</gene>
<dbReference type="Proteomes" id="UP000031366">
    <property type="component" value="Unassembled WGS sequence"/>
</dbReference>
<reference evidence="1 2" key="1">
    <citation type="journal article" date="2015" name="Infect. Genet. Evol.">
        <title>Genomic sequences of six botulinum neurotoxin-producing strains representing three clostridial species illustrate the mobility and diversity of botulinum neurotoxin genes.</title>
        <authorList>
            <person name="Smith T.J."/>
            <person name="Hill K.K."/>
            <person name="Xie G."/>
            <person name="Foley B.T."/>
            <person name="Williamson C.H."/>
            <person name="Foster J.T."/>
            <person name="Johnson S.L."/>
            <person name="Chertkov O."/>
            <person name="Teshima H."/>
            <person name="Gibbons H.S."/>
            <person name="Johnsky L.A."/>
            <person name="Karavis M.A."/>
            <person name="Smith L.A."/>
        </authorList>
    </citation>
    <scope>NUCLEOTIDE SEQUENCE [LARGE SCALE GENOMIC DNA]</scope>
    <source>
        <strain evidence="1 2">CDC 2741</strain>
    </source>
</reference>
<organism evidence="1 2">
    <name type="scientific">Clostridium argentinense CDC 2741</name>
    <dbReference type="NCBI Taxonomy" id="1418104"/>
    <lineage>
        <taxon>Bacteria</taxon>
        <taxon>Bacillati</taxon>
        <taxon>Bacillota</taxon>
        <taxon>Clostridia</taxon>
        <taxon>Eubacteriales</taxon>
        <taxon>Clostridiaceae</taxon>
        <taxon>Clostridium</taxon>
    </lineage>
</organism>
<protein>
    <submittedName>
        <fullName evidence="1">Uncharacterized protein</fullName>
    </submittedName>
</protein>
<evidence type="ECO:0000313" key="2">
    <source>
        <dbReference type="Proteomes" id="UP000031366"/>
    </source>
</evidence>
<comment type="caution">
    <text evidence="1">The sequence shown here is derived from an EMBL/GenBank/DDBJ whole genome shotgun (WGS) entry which is preliminary data.</text>
</comment>
<proteinExistence type="predicted"/>
<sequence length="140" mass="16722">MNNFQIQYFPKRYLRKKDILGESEDIDLNKLKRKSKEFSSFFNSDLIYLYDEKKLAVYIESENKEIINLEEGEYLCRNFLVYGKKDIEKALNHLECYIKNSAFTHHNPVILIEKSYSSIFHAKALVYEIQIKVQLKDVQI</sequence>